<gene>
    <name evidence="3" type="ORF">L0P57_08125</name>
</gene>
<feature type="domain" description="Tyr recombinase" evidence="2">
    <location>
        <begin position="1"/>
        <end position="163"/>
    </location>
</feature>
<proteinExistence type="predicted"/>
<comment type="caution">
    <text evidence="3">The sequence shown here is derived from an EMBL/GenBank/DDBJ whole genome shotgun (WGS) entry which is preliminary data.</text>
</comment>
<dbReference type="PROSITE" id="PS51898">
    <property type="entry name" value="TYR_RECOMBINASE"/>
    <property type="match status" value="1"/>
</dbReference>
<dbReference type="RefSeq" id="WP_237966781.1">
    <property type="nucleotide sequence ID" value="NZ_JAKNHQ010000009.1"/>
</dbReference>
<evidence type="ECO:0000256" key="1">
    <source>
        <dbReference type="ARBA" id="ARBA00023172"/>
    </source>
</evidence>
<evidence type="ECO:0000313" key="3">
    <source>
        <dbReference type="EMBL" id="MCG4610899.1"/>
    </source>
</evidence>
<dbReference type="SUPFAM" id="SSF56349">
    <property type="entry name" value="DNA breaking-rejoining enzymes"/>
    <property type="match status" value="1"/>
</dbReference>
<dbReference type="Pfam" id="PF00589">
    <property type="entry name" value="Phage_integrase"/>
    <property type="match status" value="1"/>
</dbReference>
<accession>A0ABS9MJB9</accession>
<dbReference type="PANTHER" id="PTHR30349:SF82">
    <property type="entry name" value="INTEGRASE_RECOMBINASE YOEC-RELATED"/>
    <property type="match status" value="1"/>
</dbReference>
<dbReference type="InterPro" id="IPR002104">
    <property type="entry name" value="Integrase_catalytic"/>
</dbReference>
<dbReference type="InterPro" id="IPR011010">
    <property type="entry name" value="DNA_brk_join_enz"/>
</dbReference>
<evidence type="ECO:0000313" key="4">
    <source>
        <dbReference type="Proteomes" id="UP001298681"/>
    </source>
</evidence>
<dbReference type="InterPro" id="IPR050090">
    <property type="entry name" value="Tyrosine_recombinase_XerCD"/>
</dbReference>
<dbReference type="Gene3D" id="1.10.443.10">
    <property type="entry name" value="Intergrase catalytic core"/>
    <property type="match status" value="1"/>
</dbReference>
<protein>
    <submittedName>
        <fullName evidence="3">Tyrosine-type recombinase/integrase</fullName>
    </submittedName>
</protein>
<dbReference type="Proteomes" id="UP001298681">
    <property type="component" value="Unassembled WGS sequence"/>
</dbReference>
<dbReference type="PANTHER" id="PTHR30349">
    <property type="entry name" value="PHAGE INTEGRASE-RELATED"/>
    <property type="match status" value="1"/>
</dbReference>
<dbReference type="InterPro" id="IPR013762">
    <property type="entry name" value="Integrase-like_cat_sf"/>
</dbReference>
<sequence length="163" mass="19136">MEANEFEHLLAALMPPNRLACEVSACTGLRISDVLNLRTTKLSERFSVRELKTGKTKRVRLPRALLDRLLAQAGRIYVFENRLDYRKPRTRQAVYKDLRRAAKLFRVKDIHVSPHSARKLYAVSEYRRTGSIERVKELLNHEDEAVTMLYAMADQLERRRRKK</sequence>
<dbReference type="EMBL" id="JAKNHQ010000009">
    <property type="protein sequence ID" value="MCG4610899.1"/>
    <property type="molecule type" value="Genomic_DNA"/>
</dbReference>
<evidence type="ECO:0000259" key="2">
    <source>
        <dbReference type="PROSITE" id="PS51898"/>
    </source>
</evidence>
<organism evidence="3 4">
    <name type="scientific">Anaeromassilibacillus senegalensis</name>
    <dbReference type="NCBI Taxonomy" id="1673717"/>
    <lineage>
        <taxon>Bacteria</taxon>
        <taxon>Bacillati</taxon>
        <taxon>Bacillota</taxon>
        <taxon>Clostridia</taxon>
        <taxon>Eubacteriales</taxon>
        <taxon>Acutalibacteraceae</taxon>
        <taxon>Anaeromassilibacillus</taxon>
    </lineage>
</organism>
<reference evidence="3 4" key="1">
    <citation type="submission" date="2022-01" db="EMBL/GenBank/DDBJ databases">
        <title>Collection of gut derived symbiotic bacterial strains cultured from healthy donors.</title>
        <authorList>
            <person name="Lin H."/>
            <person name="Kohout C."/>
            <person name="Waligurski E."/>
            <person name="Pamer E.G."/>
        </authorList>
    </citation>
    <scope>NUCLEOTIDE SEQUENCE [LARGE SCALE GENOMIC DNA]</scope>
    <source>
        <strain evidence="3 4">DFI.7.58</strain>
    </source>
</reference>
<name>A0ABS9MJB9_9FIRM</name>
<keyword evidence="1" id="KW-0233">DNA recombination</keyword>
<keyword evidence="4" id="KW-1185">Reference proteome</keyword>